<gene>
    <name evidence="2" type="ORF">ACFQDM_00990</name>
</gene>
<evidence type="ECO:0000313" key="3">
    <source>
        <dbReference type="Proteomes" id="UP001596303"/>
    </source>
</evidence>
<feature type="compositionally biased region" description="Basic and acidic residues" evidence="1">
    <location>
        <begin position="154"/>
        <end position="176"/>
    </location>
</feature>
<dbReference type="Proteomes" id="UP001596303">
    <property type="component" value="Unassembled WGS sequence"/>
</dbReference>
<dbReference type="InterPro" id="IPR025961">
    <property type="entry name" value="Metal_resist"/>
</dbReference>
<sequence>MKKSLPIFLIASLCLNAALIGGIAAGVWKLASDQRDMPRREAHGERPHGPIEERIARTAMRELSREERMELRQRFAEEWRNTRGEREEIETTRQTLLELISAETFDRSAVEAAFDDIRALEGGFRDRMHSGLIDLLEEMPVEKRRRLIETVRQQQEEWKRERRSKSDRAGPGEGRDGPPPPPPEEDGPQPE</sequence>
<comment type="caution">
    <text evidence="2">The sequence shown here is derived from an EMBL/GenBank/DDBJ whole genome shotgun (WGS) entry which is preliminary data.</text>
</comment>
<keyword evidence="3" id="KW-1185">Reference proteome</keyword>
<dbReference type="EMBL" id="JBHSSW010000002">
    <property type="protein sequence ID" value="MFC6196629.1"/>
    <property type="molecule type" value="Genomic_DNA"/>
</dbReference>
<accession>A0ABW1S4X9</accession>
<reference evidence="3" key="1">
    <citation type="journal article" date="2019" name="Int. J. Syst. Evol. Microbiol.">
        <title>The Global Catalogue of Microorganisms (GCM) 10K type strain sequencing project: providing services to taxonomists for standard genome sequencing and annotation.</title>
        <authorList>
            <consortium name="The Broad Institute Genomics Platform"/>
            <consortium name="The Broad Institute Genome Sequencing Center for Infectious Disease"/>
            <person name="Wu L."/>
            <person name="Ma J."/>
        </authorList>
    </citation>
    <scope>NUCLEOTIDE SEQUENCE [LARGE SCALE GENOMIC DNA]</scope>
    <source>
        <strain evidence="3">CGMCC-1.15741</strain>
    </source>
</reference>
<evidence type="ECO:0000256" key="1">
    <source>
        <dbReference type="SAM" id="MobiDB-lite"/>
    </source>
</evidence>
<organism evidence="2 3">
    <name type="scientific">Ponticaulis profundi</name>
    <dbReference type="NCBI Taxonomy" id="2665222"/>
    <lineage>
        <taxon>Bacteria</taxon>
        <taxon>Pseudomonadati</taxon>
        <taxon>Pseudomonadota</taxon>
        <taxon>Alphaproteobacteria</taxon>
        <taxon>Hyphomonadales</taxon>
        <taxon>Hyphomonadaceae</taxon>
        <taxon>Ponticaulis</taxon>
    </lineage>
</organism>
<name>A0ABW1S4X9_9PROT</name>
<proteinExistence type="predicted"/>
<protein>
    <submittedName>
        <fullName evidence="2">Periplasmic heavy metal sensor</fullName>
    </submittedName>
</protein>
<dbReference type="Pfam" id="PF13801">
    <property type="entry name" value="Metal_resist"/>
    <property type="match status" value="1"/>
</dbReference>
<feature type="region of interest" description="Disordered" evidence="1">
    <location>
        <begin position="152"/>
        <end position="191"/>
    </location>
</feature>
<evidence type="ECO:0000313" key="2">
    <source>
        <dbReference type="EMBL" id="MFC6196629.1"/>
    </source>
</evidence>